<dbReference type="EMBL" id="CP002859">
    <property type="protein sequence ID" value="AEI51359.1"/>
    <property type="molecule type" value="Genomic_DNA"/>
</dbReference>
<accession>A0A7U4E8L0</accession>
<dbReference type="RefSeq" id="WP_013930640.1">
    <property type="nucleotide sequence ID" value="NC_015703.1"/>
</dbReference>
<organism evidence="2 3">
    <name type="scientific">Runella slithyformis (strain ATCC 29530 / DSM 19594 / LMG 11500 / NCIMB 11436 / LSU 4)</name>
    <dbReference type="NCBI Taxonomy" id="761193"/>
    <lineage>
        <taxon>Bacteria</taxon>
        <taxon>Pseudomonadati</taxon>
        <taxon>Bacteroidota</taxon>
        <taxon>Cytophagia</taxon>
        <taxon>Cytophagales</taxon>
        <taxon>Spirosomataceae</taxon>
        <taxon>Runella</taxon>
    </lineage>
</organism>
<proteinExistence type="predicted"/>
<dbReference type="InterPro" id="IPR055871">
    <property type="entry name" value="DUF7448"/>
</dbReference>
<feature type="domain" description="DUF7448" evidence="1">
    <location>
        <begin position="23"/>
        <end position="124"/>
    </location>
</feature>
<dbReference type="Proteomes" id="UP000000493">
    <property type="component" value="Chromosome"/>
</dbReference>
<dbReference type="Pfam" id="PF24240">
    <property type="entry name" value="DUF7448"/>
    <property type="match status" value="1"/>
</dbReference>
<dbReference type="KEGG" id="rsi:Runsl_5050"/>
<evidence type="ECO:0000259" key="1">
    <source>
        <dbReference type="Pfam" id="PF24240"/>
    </source>
</evidence>
<reference evidence="3" key="1">
    <citation type="submission" date="2011-06" db="EMBL/GenBank/DDBJ databases">
        <title>The complete genome of chromosome of Runella slithyformis DSM 19594.</title>
        <authorList>
            <consortium name="US DOE Joint Genome Institute (JGI-PGF)"/>
            <person name="Lucas S."/>
            <person name="Han J."/>
            <person name="Lapidus A."/>
            <person name="Bruce D."/>
            <person name="Goodwin L."/>
            <person name="Pitluck S."/>
            <person name="Peters L."/>
            <person name="Kyrpides N."/>
            <person name="Mavromatis K."/>
            <person name="Ivanova N."/>
            <person name="Ovchinnikova G."/>
            <person name="Zhang X."/>
            <person name="Misra M."/>
            <person name="Detter J.C."/>
            <person name="Tapia R."/>
            <person name="Han C."/>
            <person name="Land M."/>
            <person name="Hauser L."/>
            <person name="Markowitz V."/>
            <person name="Cheng J.-F."/>
            <person name="Hugenholtz P."/>
            <person name="Woyke T."/>
            <person name="Wu D."/>
            <person name="Tindall B."/>
            <person name="Faehrich R."/>
            <person name="Brambilla E."/>
            <person name="Klenk H.-P."/>
            <person name="Eisen J.A."/>
        </authorList>
    </citation>
    <scope>NUCLEOTIDE SEQUENCE [LARGE SCALE GENOMIC DNA]</scope>
    <source>
        <strain evidence="3">ATCC 29530 / DSM 19594 / LMG 11500 / NCIMB 11436 / LSU 4</strain>
    </source>
</reference>
<evidence type="ECO:0000313" key="2">
    <source>
        <dbReference type="EMBL" id="AEI51359.1"/>
    </source>
</evidence>
<keyword evidence="3" id="KW-1185">Reference proteome</keyword>
<name>A0A7U4E8L0_RUNSL</name>
<reference evidence="2 3" key="2">
    <citation type="journal article" date="2012" name="Stand. Genomic Sci.">
        <title>Complete genome sequence of the aquatic bacterium Runella slithyformis type strain (LSU 4(T)).</title>
        <authorList>
            <person name="Copeland A."/>
            <person name="Zhang X."/>
            <person name="Misra M."/>
            <person name="Lapidus A."/>
            <person name="Nolan M."/>
            <person name="Lucas S."/>
            <person name="Deshpande S."/>
            <person name="Cheng J.F."/>
            <person name="Tapia R."/>
            <person name="Goodwin L.A."/>
            <person name="Pitluck S."/>
            <person name="Liolios K."/>
            <person name="Pagani I."/>
            <person name="Ivanova N."/>
            <person name="Mikhailova N."/>
            <person name="Pati A."/>
            <person name="Chen A."/>
            <person name="Palaniappan K."/>
            <person name="Land M."/>
            <person name="Hauser L."/>
            <person name="Pan C."/>
            <person name="Jeffries C.D."/>
            <person name="Detter J.C."/>
            <person name="Brambilla E.M."/>
            <person name="Rohde M."/>
            <person name="Djao O.D."/>
            <person name="Goker M."/>
            <person name="Sikorski J."/>
            <person name="Tindall B.J."/>
            <person name="Woyke T."/>
            <person name="Bristow J."/>
            <person name="Eisen J.A."/>
            <person name="Markowitz V."/>
            <person name="Hugenholtz P."/>
            <person name="Kyrpides N.C."/>
            <person name="Klenk H.P."/>
            <person name="Mavromatis K."/>
        </authorList>
    </citation>
    <scope>NUCLEOTIDE SEQUENCE [LARGE SCALE GENOMIC DNA]</scope>
    <source>
        <strain evidence="3">ATCC 29530 / DSM 19594 / LMG 11500 / NCIMB 11436 / LSU 4</strain>
    </source>
</reference>
<evidence type="ECO:0000313" key="3">
    <source>
        <dbReference type="Proteomes" id="UP000000493"/>
    </source>
</evidence>
<gene>
    <name evidence="2" type="ordered locus">Runsl_5050</name>
</gene>
<sequence length="132" mass="14789">MLGVGVMIQSLFGNEETVNAVKSALGKTIETVKLEDNELLFKFTDGTGLKMFDDGQSCCEDRYMRTDDDLSDFEGATLLDFELKDAPTMEDEYGDHEIQFLDVKTSNGVFQMANHNEHNGYYGGFCIVARSF</sequence>
<protein>
    <recommendedName>
        <fullName evidence="1">DUF7448 domain-containing protein</fullName>
    </recommendedName>
</protein>
<dbReference type="AlphaFoldDB" id="A0A7U4E8L0"/>